<dbReference type="EMBL" id="BARS01024436">
    <property type="protein sequence ID" value="GAG07874.1"/>
    <property type="molecule type" value="Genomic_DNA"/>
</dbReference>
<proteinExistence type="predicted"/>
<reference evidence="2" key="1">
    <citation type="journal article" date="2014" name="Front. Microbiol.">
        <title>High frequency of phylogenetically diverse reductive dehalogenase-homologous genes in deep subseafloor sedimentary metagenomes.</title>
        <authorList>
            <person name="Kawai M."/>
            <person name="Futagami T."/>
            <person name="Toyoda A."/>
            <person name="Takaki Y."/>
            <person name="Nishi S."/>
            <person name="Hori S."/>
            <person name="Arai W."/>
            <person name="Tsubouchi T."/>
            <person name="Morono Y."/>
            <person name="Uchiyama I."/>
            <person name="Ito T."/>
            <person name="Fujiyama A."/>
            <person name="Inagaki F."/>
            <person name="Takami H."/>
        </authorList>
    </citation>
    <scope>NUCLEOTIDE SEQUENCE</scope>
    <source>
        <strain evidence="2">Expedition CK06-06</strain>
    </source>
</reference>
<feature type="non-terminal residue" evidence="2">
    <location>
        <position position="102"/>
    </location>
</feature>
<accession>X0UPY0</accession>
<feature type="compositionally biased region" description="Basic and acidic residues" evidence="1">
    <location>
        <begin position="1"/>
        <end position="15"/>
    </location>
</feature>
<name>X0UPY0_9ZZZZ</name>
<evidence type="ECO:0000256" key="1">
    <source>
        <dbReference type="SAM" id="MobiDB-lite"/>
    </source>
</evidence>
<sequence length="102" mass="10723">MSDVEDTKQVFDKTPGDVPGYPLVETDGGALPAPWEPQPGEMAAVYSTLADPLDTIRAINDTLPATALKDAPAKIVDVVVHSATVHTETGEILNVARSILVS</sequence>
<evidence type="ECO:0000313" key="2">
    <source>
        <dbReference type="EMBL" id="GAG07874.1"/>
    </source>
</evidence>
<gene>
    <name evidence="2" type="ORF">S01H1_38795</name>
</gene>
<comment type="caution">
    <text evidence="2">The sequence shown here is derived from an EMBL/GenBank/DDBJ whole genome shotgun (WGS) entry which is preliminary data.</text>
</comment>
<feature type="region of interest" description="Disordered" evidence="1">
    <location>
        <begin position="1"/>
        <end position="25"/>
    </location>
</feature>
<organism evidence="2">
    <name type="scientific">marine sediment metagenome</name>
    <dbReference type="NCBI Taxonomy" id="412755"/>
    <lineage>
        <taxon>unclassified sequences</taxon>
        <taxon>metagenomes</taxon>
        <taxon>ecological metagenomes</taxon>
    </lineage>
</organism>
<protein>
    <submittedName>
        <fullName evidence="2">Uncharacterized protein</fullName>
    </submittedName>
</protein>
<dbReference type="AlphaFoldDB" id="X0UPY0"/>